<dbReference type="PROSITE" id="PS51186">
    <property type="entry name" value="GNAT"/>
    <property type="match status" value="1"/>
</dbReference>
<name>A0A1S8TX81_9CLOT</name>
<protein>
    <submittedName>
        <fullName evidence="2">Mycothiol acetyltransferase</fullName>
        <ecNumber evidence="2">2.3.1.189</ecNumber>
    </submittedName>
</protein>
<keyword evidence="3" id="KW-1185">Reference proteome</keyword>
<comment type="caution">
    <text evidence="2">The sequence shown here is derived from an EMBL/GenBank/DDBJ whole genome shotgun (WGS) entry which is preliminary data.</text>
</comment>
<dbReference type="PANTHER" id="PTHR43415:SF3">
    <property type="entry name" value="GNAT-FAMILY ACETYLTRANSFERASE"/>
    <property type="match status" value="1"/>
</dbReference>
<dbReference type="PANTHER" id="PTHR43415">
    <property type="entry name" value="SPERMIDINE N(1)-ACETYLTRANSFERASE"/>
    <property type="match status" value="1"/>
</dbReference>
<dbReference type="OrthoDB" id="948250at2"/>
<proteinExistence type="predicted"/>
<dbReference type="Proteomes" id="UP000190890">
    <property type="component" value="Unassembled WGS sequence"/>
</dbReference>
<dbReference type="AlphaFoldDB" id="A0A1S8TX81"/>
<dbReference type="EMBL" id="LZZM01000033">
    <property type="protein sequence ID" value="OOM82025.1"/>
    <property type="molecule type" value="Genomic_DNA"/>
</dbReference>
<reference evidence="2 3" key="1">
    <citation type="submission" date="2016-05" db="EMBL/GenBank/DDBJ databases">
        <title>Microbial solvent formation.</title>
        <authorList>
            <person name="Poehlein A."/>
            <person name="Montoya Solano J.D."/>
            <person name="Flitsch S."/>
            <person name="Krabben P."/>
            <person name="Duerre P."/>
            <person name="Daniel R."/>
        </authorList>
    </citation>
    <scope>NUCLEOTIDE SEQUENCE [LARGE SCALE GENOMIC DNA]</scope>
    <source>
        <strain evidence="2 3">DSM 2619</strain>
    </source>
</reference>
<dbReference type="CDD" id="cd04301">
    <property type="entry name" value="NAT_SF"/>
    <property type="match status" value="1"/>
</dbReference>
<evidence type="ECO:0000313" key="2">
    <source>
        <dbReference type="EMBL" id="OOM82025.1"/>
    </source>
</evidence>
<sequence length="184" mass="20597">MGANLPILKEIQLKNGQILKLRKPVANDAEKMIEYLNTVGGESDNLLFGKGEFHLTVEQEVEYINRINNDTNTFMILGIINDSIVSVAQISSPSSKRISHNSELAISVRKDYWGVGIGSALMEELIQFAKQHSIIKNISLGVNASNSKAIRLYEKYGFVKVGVHKNNFYVNGSYDDEILMDLYI</sequence>
<dbReference type="InterPro" id="IPR000182">
    <property type="entry name" value="GNAT_dom"/>
</dbReference>
<dbReference type="STRING" id="29367.CLPUN_06160"/>
<gene>
    <name evidence="2" type="primary">mshD_2</name>
    <name evidence="2" type="ORF">CLPUN_06160</name>
</gene>
<keyword evidence="2" id="KW-0012">Acyltransferase</keyword>
<evidence type="ECO:0000259" key="1">
    <source>
        <dbReference type="PROSITE" id="PS51186"/>
    </source>
</evidence>
<dbReference type="RefSeq" id="WP_077845925.1">
    <property type="nucleotide sequence ID" value="NZ_LZZM01000033.1"/>
</dbReference>
<dbReference type="Pfam" id="PF00583">
    <property type="entry name" value="Acetyltransf_1"/>
    <property type="match status" value="1"/>
</dbReference>
<dbReference type="InterPro" id="IPR016181">
    <property type="entry name" value="Acyl_CoA_acyltransferase"/>
</dbReference>
<dbReference type="GO" id="GO:0035447">
    <property type="term" value="F:mycothiol synthase activity"/>
    <property type="evidence" value="ECO:0007669"/>
    <property type="project" value="UniProtKB-EC"/>
</dbReference>
<organism evidence="2 3">
    <name type="scientific">Clostridium puniceum</name>
    <dbReference type="NCBI Taxonomy" id="29367"/>
    <lineage>
        <taxon>Bacteria</taxon>
        <taxon>Bacillati</taxon>
        <taxon>Bacillota</taxon>
        <taxon>Clostridia</taxon>
        <taxon>Eubacteriales</taxon>
        <taxon>Clostridiaceae</taxon>
        <taxon>Clostridium</taxon>
    </lineage>
</organism>
<feature type="domain" description="N-acetyltransferase" evidence="1">
    <location>
        <begin position="19"/>
        <end position="184"/>
    </location>
</feature>
<dbReference type="Gene3D" id="3.40.630.30">
    <property type="match status" value="1"/>
</dbReference>
<keyword evidence="2" id="KW-0808">Transferase</keyword>
<evidence type="ECO:0000313" key="3">
    <source>
        <dbReference type="Proteomes" id="UP000190890"/>
    </source>
</evidence>
<accession>A0A1S8TX81</accession>
<dbReference type="EC" id="2.3.1.189" evidence="2"/>
<dbReference type="SUPFAM" id="SSF55729">
    <property type="entry name" value="Acyl-CoA N-acyltransferases (Nat)"/>
    <property type="match status" value="1"/>
</dbReference>